<gene>
    <name evidence="1" type="ORF">LCGC14_0504160</name>
</gene>
<name>A0A0F9UPY0_9ZZZZ</name>
<proteinExistence type="predicted"/>
<organism evidence="1">
    <name type="scientific">marine sediment metagenome</name>
    <dbReference type="NCBI Taxonomy" id="412755"/>
    <lineage>
        <taxon>unclassified sequences</taxon>
        <taxon>metagenomes</taxon>
        <taxon>ecological metagenomes</taxon>
    </lineage>
</organism>
<protein>
    <submittedName>
        <fullName evidence="1">Uncharacterized protein</fullName>
    </submittedName>
</protein>
<accession>A0A0F9UPY0</accession>
<comment type="caution">
    <text evidence="1">The sequence shown here is derived from an EMBL/GenBank/DDBJ whole genome shotgun (WGS) entry which is preliminary data.</text>
</comment>
<sequence length="111" mass="12529">MAENNKAINVTLPEQVDVMIEAVAMLGNGKFPNPAGYKPKETTKKDVMGYILFRGAYTFLKDNGFLDAIVRSWEMHNPGKKFNHEMYDFSQQEVQKETVDMLAGIDANPEV</sequence>
<evidence type="ECO:0000313" key="1">
    <source>
        <dbReference type="EMBL" id="KKN63226.1"/>
    </source>
</evidence>
<dbReference type="AlphaFoldDB" id="A0A0F9UPY0"/>
<dbReference type="EMBL" id="LAZR01000597">
    <property type="protein sequence ID" value="KKN63226.1"/>
    <property type="molecule type" value="Genomic_DNA"/>
</dbReference>
<reference evidence="1" key="1">
    <citation type="journal article" date="2015" name="Nature">
        <title>Complex archaea that bridge the gap between prokaryotes and eukaryotes.</title>
        <authorList>
            <person name="Spang A."/>
            <person name="Saw J.H."/>
            <person name="Jorgensen S.L."/>
            <person name="Zaremba-Niedzwiedzka K."/>
            <person name="Martijn J."/>
            <person name="Lind A.E."/>
            <person name="van Eijk R."/>
            <person name="Schleper C."/>
            <person name="Guy L."/>
            <person name="Ettema T.J."/>
        </authorList>
    </citation>
    <scope>NUCLEOTIDE SEQUENCE</scope>
</reference>